<evidence type="ECO:0000256" key="2">
    <source>
        <dbReference type="SAM" id="Phobius"/>
    </source>
</evidence>
<keyword evidence="4" id="KW-1185">Reference proteome</keyword>
<dbReference type="AlphaFoldDB" id="A0A367YQA4"/>
<name>A0A367YQA4_9ACTN</name>
<accession>A0A367YQA4</accession>
<keyword evidence="2" id="KW-0472">Membrane</keyword>
<proteinExistence type="predicted"/>
<evidence type="ECO:0000313" key="3">
    <source>
        <dbReference type="EMBL" id="RCK68024.1"/>
    </source>
</evidence>
<feature type="region of interest" description="Disordered" evidence="1">
    <location>
        <begin position="95"/>
        <end position="138"/>
    </location>
</feature>
<reference evidence="3 4" key="1">
    <citation type="submission" date="2018-07" db="EMBL/GenBank/DDBJ databases">
        <title>Desertimonas flava gen. nov. sp. nov.</title>
        <authorList>
            <person name="Liu S."/>
        </authorList>
    </citation>
    <scope>NUCLEOTIDE SEQUENCE [LARGE SCALE GENOMIC DNA]</scope>
    <source>
        <strain evidence="3 4">16Sb5-5</strain>
    </source>
</reference>
<feature type="compositionally biased region" description="Pro residues" evidence="1">
    <location>
        <begin position="120"/>
        <end position="138"/>
    </location>
</feature>
<keyword evidence="2" id="KW-1133">Transmembrane helix</keyword>
<keyword evidence="2" id="KW-0812">Transmembrane</keyword>
<evidence type="ECO:0000313" key="4">
    <source>
        <dbReference type="Proteomes" id="UP000252770"/>
    </source>
</evidence>
<comment type="caution">
    <text evidence="3">The sequence shown here is derived from an EMBL/GenBank/DDBJ whole genome shotgun (WGS) entry which is preliminary data.</text>
</comment>
<gene>
    <name evidence="3" type="ORF">DT076_18395</name>
</gene>
<dbReference type="Proteomes" id="UP000252770">
    <property type="component" value="Unassembled WGS sequence"/>
</dbReference>
<sequence>MLHLISALLPPLLLYVAFLVVVGVFTRGRVRALGLAAGVLFLVQSVLSGAVLPLLARELDVAAGQFGLVASLFNILHWVAVGLVAAALVVAGRSGPRQELPHRYPPTGARPGGPGAPGWAPHPGPPQHPGGPSEPPRA</sequence>
<organism evidence="3 4">
    <name type="scientific">Desertihabitans brevis</name>
    <dbReference type="NCBI Taxonomy" id="2268447"/>
    <lineage>
        <taxon>Bacteria</taxon>
        <taxon>Bacillati</taxon>
        <taxon>Actinomycetota</taxon>
        <taxon>Actinomycetes</taxon>
        <taxon>Propionibacteriales</taxon>
        <taxon>Propionibacteriaceae</taxon>
        <taxon>Desertihabitans</taxon>
    </lineage>
</organism>
<feature type="transmembrane region" description="Helical" evidence="2">
    <location>
        <begin position="6"/>
        <end position="25"/>
    </location>
</feature>
<protein>
    <submittedName>
        <fullName evidence="3">Uncharacterized protein</fullName>
    </submittedName>
</protein>
<feature type="transmembrane region" description="Helical" evidence="2">
    <location>
        <begin position="68"/>
        <end position="91"/>
    </location>
</feature>
<feature type="transmembrane region" description="Helical" evidence="2">
    <location>
        <begin position="32"/>
        <end position="56"/>
    </location>
</feature>
<dbReference type="RefSeq" id="WP_114128164.1">
    <property type="nucleotide sequence ID" value="NZ_QOUI01000015.1"/>
</dbReference>
<evidence type="ECO:0000256" key="1">
    <source>
        <dbReference type="SAM" id="MobiDB-lite"/>
    </source>
</evidence>
<dbReference type="EMBL" id="QOUI01000015">
    <property type="protein sequence ID" value="RCK68024.1"/>
    <property type="molecule type" value="Genomic_DNA"/>
</dbReference>